<keyword evidence="7" id="KW-0752">Steroid biosynthesis</keyword>
<evidence type="ECO:0000256" key="1">
    <source>
        <dbReference type="ARBA" id="ARBA00004477"/>
    </source>
</evidence>
<dbReference type="GO" id="GO:0006696">
    <property type="term" value="P:ergosterol biosynthetic process"/>
    <property type="evidence" value="ECO:0007669"/>
    <property type="project" value="EnsemblFungi"/>
</dbReference>
<keyword evidence="3" id="KW-0444">Lipid biosynthesis</keyword>
<dbReference type="InterPro" id="IPR018083">
    <property type="entry name" value="Sterol_reductase_CS"/>
</dbReference>
<evidence type="ECO:0000256" key="16">
    <source>
        <dbReference type="ARBA" id="ARBA00038892"/>
    </source>
</evidence>
<evidence type="ECO:0000256" key="18">
    <source>
        <dbReference type="SAM" id="Phobius"/>
    </source>
</evidence>
<evidence type="ECO:0000256" key="2">
    <source>
        <dbReference type="ARBA" id="ARBA00005402"/>
    </source>
</evidence>
<comment type="subcellular location">
    <subcellularLocation>
        <location evidence="1">Endoplasmic reticulum membrane</location>
        <topology evidence="1">Multi-pass membrane protein</topology>
    </subcellularLocation>
</comment>
<dbReference type="InParanoid" id="A0A1X2HG18"/>
<evidence type="ECO:0000256" key="5">
    <source>
        <dbReference type="ARBA" id="ARBA00022824"/>
    </source>
</evidence>
<dbReference type="AlphaFoldDB" id="A0A1X2HG18"/>
<dbReference type="Pfam" id="PF01222">
    <property type="entry name" value="ERG4_ERG24"/>
    <property type="match status" value="1"/>
</dbReference>
<dbReference type="EMBL" id="MCGN01000004">
    <property type="protein sequence ID" value="ORY97406.1"/>
    <property type="molecule type" value="Genomic_DNA"/>
</dbReference>
<accession>A0A1X2HG18</accession>
<feature type="transmembrane region" description="Helical" evidence="18">
    <location>
        <begin position="296"/>
        <end position="316"/>
    </location>
</feature>
<evidence type="ECO:0000256" key="4">
    <source>
        <dbReference type="ARBA" id="ARBA00022692"/>
    </source>
</evidence>
<evidence type="ECO:0000256" key="9">
    <source>
        <dbReference type="ARBA" id="ARBA00023002"/>
    </source>
</evidence>
<comment type="caution">
    <text evidence="19">The sequence shown here is derived from an EMBL/GenBank/DDBJ whole genome shotgun (WGS) entry which is preliminary data.</text>
</comment>
<dbReference type="GO" id="GO:0000246">
    <property type="term" value="F:Delta24(24-1) sterol reductase activity"/>
    <property type="evidence" value="ECO:0007669"/>
    <property type="project" value="UniProtKB-EC"/>
</dbReference>
<protein>
    <recommendedName>
        <fullName evidence="16">Delta(24(24(1)))-sterol reductase</fullName>
        <ecNumber evidence="16">1.3.1.71</ecNumber>
    </recommendedName>
</protein>
<gene>
    <name evidence="19" type="ORF">BCR43DRAFT_489721</name>
</gene>
<dbReference type="PANTHER" id="PTHR21257:SF31">
    <property type="entry name" value="DELTA(24(24(1)))-STEROL REDUCTASE ERG4"/>
    <property type="match status" value="1"/>
</dbReference>
<evidence type="ECO:0000256" key="7">
    <source>
        <dbReference type="ARBA" id="ARBA00022955"/>
    </source>
</evidence>
<evidence type="ECO:0000256" key="13">
    <source>
        <dbReference type="ARBA" id="ARBA00023166"/>
    </source>
</evidence>
<keyword evidence="4 18" id="KW-0812">Transmembrane</keyword>
<dbReference type="OMA" id="QLPYFCN"/>
<keyword evidence="10" id="KW-0756">Sterol biosynthesis</keyword>
<keyword evidence="14" id="KW-0753">Steroid metabolism</keyword>
<dbReference type="InterPro" id="IPR001171">
    <property type="entry name" value="ERG24_DHCR-like"/>
</dbReference>
<feature type="transmembrane region" description="Helical" evidence="18">
    <location>
        <begin position="328"/>
        <end position="350"/>
    </location>
</feature>
<keyword evidence="12 18" id="KW-0472">Membrane</keyword>
<keyword evidence="20" id="KW-1185">Reference proteome</keyword>
<dbReference type="PANTHER" id="PTHR21257">
    <property type="entry name" value="DELTA(14)-STEROL REDUCTASE"/>
    <property type="match status" value="1"/>
</dbReference>
<reference evidence="19 20" key="1">
    <citation type="submission" date="2016-07" db="EMBL/GenBank/DDBJ databases">
        <title>Pervasive Adenine N6-methylation of Active Genes in Fungi.</title>
        <authorList>
            <consortium name="DOE Joint Genome Institute"/>
            <person name="Mondo S.J."/>
            <person name="Dannebaum R.O."/>
            <person name="Kuo R.C."/>
            <person name="Labutti K."/>
            <person name="Haridas S."/>
            <person name="Kuo A."/>
            <person name="Salamov A."/>
            <person name="Ahrendt S.R."/>
            <person name="Lipzen A."/>
            <person name="Sullivan W."/>
            <person name="Andreopoulos W.B."/>
            <person name="Clum A."/>
            <person name="Lindquist E."/>
            <person name="Daum C."/>
            <person name="Ramamoorthy G.K."/>
            <person name="Gryganskyi A."/>
            <person name="Culley D."/>
            <person name="Magnuson J.K."/>
            <person name="James T.Y."/>
            <person name="O'Malley M.A."/>
            <person name="Stajich J.E."/>
            <person name="Spatafora J.W."/>
            <person name="Visel A."/>
            <person name="Grigoriev I.V."/>
        </authorList>
    </citation>
    <scope>NUCLEOTIDE SEQUENCE [LARGE SCALE GENOMIC DNA]</scope>
    <source>
        <strain evidence="19 20">NRRL 2496</strain>
    </source>
</reference>
<evidence type="ECO:0000256" key="6">
    <source>
        <dbReference type="ARBA" id="ARBA00022857"/>
    </source>
</evidence>
<dbReference type="FunFam" id="1.20.120.1630:FF:000003">
    <property type="entry name" value="C-24(28) sterol reductase"/>
    <property type="match status" value="1"/>
</dbReference>
<evidence type="ECO:0000256" key="14">
    <source>
        <dbReference type="ARBA" id="ARBA00023221"/>
    </source>
</evidence>
<feature type="transmembrane region" description="Helical" evidence="18">
    <location>
        <begin position="174"/>
        <end position="195"/>
    </location>
</feature>
<evidence type="ECO:0000256" key="17">
    <source>
        <dbReference type="ARBA" id="ARBA00048918"/>
    </source>
</evidence>
<evidence type="ECO:0000256" key="12">
    <source>
        <dbReference type="ARBA" id="ARBA00023136"/>
    </source>
</evidence>
<evidence type="ECO:0000313" key="20">
    <source>
        <dbReference type="Proteomes" id="UP000242180"/>
    </source>
</evidence>
<feature type="transmembrane region" description="Helical" evidence="18">
    <location>
        <begin position="39"/>
        <end position="60"/>
    </location>
</feature>
<keyword evidence="6" id="KW-0521">NADP</keyword>
<name>A0A1X2HG18_SYNRA</name>
<sequence length="477" mass="54870">MAKDAGKTAEKTNANGVPLFKSDLTALDVKLDNEIVYEFGGPLGVCAMMLGFPALMYYFWVSLEYHQGKLIYPDSFTLDGVKDFVLNELWAKVKEGAYPSLTAVKIYMGYVLFSFILAYIMPGPVVEGLAIPSMKGKKLKYLCNGLSAWYLTLIVSAVLHVTHIFRLTEIIDNFGGIMTVAIMWGFTMTTLVYICSMINGTQHRMSGNFFYDYFMGAVLNPRIGHVDLKMWAEIRVPWPVLFYISLSCLLKQYETRGYVTAPACFMVLAHFLYVNACQKGEECIPTSWDMFYEKDGFMLIFWNMAGVPFTYCYASVYMMKYELTTGTAITHSLPYTIFLYVLLLTGYYVFDTGNSQKNRFRMEQNGSFITRNAFPQLPWGHIKNPTYIRTEHGNLLLTSGWWGIARKPHYTADLMMAISWGLITGFGSFLPYFYFCFFICVLTHRVSRDMERCAKKYGKDWERYCERVPYIFVPYVF</sequence>
<feature type="transmembrane region" description="Helical" evidence="18">
    <location>
        <begin position="141"/>
        <end position="162"/>
    </location>
</feature>
<evidence type="ECO:0000256" key="3">
    <source>
        <dbReference type="ARBA" id="ARBA00022516"/>
    </source>
</evidence>
<dbReference type="Proteomes" id="UP000242180">
    <property type="component" value="Unassembled WGS sequence"/>
</dbReference>
<dbReference type="Gene3D" id="1.20.120.1630">
    <property type="match status" value="1"/>
</dbReference>
<feature type="transmembrane region" description="Helical" evidence="18">
    <location>
        <begin position="257"/>
        <end position="276"/>
    </location>
</feature>
<keyword evidence="5" id="KW-0256">Endoplasmic reticulum</keyword>
<dbReference type="STRING" id="13706.A0A1X2HG18"/>
<evidence type="ECO:0000313" key="19">
    <source>
        <dbReference type="EMBL" id="ORY97406.1"/>
    </source>
</evidence>
<dbReference type="EC" id="1.3.1.71" evidence="16"/>
<dbReference type="FunCoup" id="A0A1X2HG18">
    <property type="interactions" value="50"/>
</dbReference>
<comment type="pathway">
    <text evidence="15">Steroid metabolism; ergosterol biosynthesis.</text>
</comment>
<comment type="catalytic activity">
    <reaction evidence="17">
        <text>ergosterol + NADP(+) = ergosta-5,7,22,24(28)-tetraen-3beta-ol + NADPH + H(+)</text>
        <dbReference type="Rhea" id="RHEA:18501"/>
        <dbReference type="ChEBI" id="CHEBI:15378"/>
        <dbReference type="ChEBI" id="CHEBI:16933"/>
        <dbReference type="ChEBI" id="CHEBI:18249"/>
        <dbReference type="ChEBI" id="CHEBI:57783"/>
        <dbReference type="ChEBI" id="CHEBI:58349"/>
        <dbReference type="EC" id="1.3.1.71"/>
    </reaction>
    <physiologicalReaction direction="right-to-left" evidence="17">
        <dbReference type="Rhea" id="RHEA:18503"/>
    </physiologicalReaction>
</comment>
<feature type="transmembrane region" description="Helical" evidence="18">
    <location>
        <begin position="107"/>
        <end position="129"/>
    </location>
</feature>
<evidence type="ECO:0000256" key="11">
    <source>
        <dbReference type="ARBA" id="ARBA00023098"/>
    </source>
</evidence>
<dbReference type="GO" id="GO:0005789">
    <property type="term" value="C:endoplasmic reticulum membrane"/>
    <property type="evidence" value="ECO:0007669"/>
    <property type="project" value="UniProtKB-SubCell"/>
</dbReference>
<dbReference type="GO" id="GO:0050614">
    <property type="term" value="F:Delta24-sterol reductase activity"/>
    <property type="evidence" value="ECO:0007669"/>
    <property type="project" value="EnsemblFungi"/>
</dbReference>
<evidence type="ECO:0000256" key="10">
    <source>
        <dbReference type="ARBA" id="ARBA00023011"/>
    </source>
</evidence>
<feature type="transmembrane region" description="Helical" evidence="18">
    <location>
        <begin position="417"/>
        <end position="442"/>
    </location>
</feature>
<keyword evidence="13" id="KW-1207">Sterol metabolism</keyword>
<comment type="similarity">
    <text evidence="2">Belongs to the ERG4/ERG24 family.</text>
</comment>
<keyword evidence="11" id="KW-0443">Lipid metabolism</keyword>
<evidence type="ECO:0000256" key="15">
    <source>
        <dbReference type="ARBA" id="ARBA00029435"/>
    </source>
</evidence>
<dbReference type="PROSITE" id="PS01017">
    <property type="entry name" value="STEROL_REDUCT_1"/>
    <property type="match status" value="1"/>
</dbReference>
<keyword evidence="8 18" id="KW-1133">Transmembrane helix</keyword>
<keyword evidence="9" id="KW-0560">Oxidoreductase</keyword>
<dbReference type="PROSITE" id="PS01018">
    <property type="entry name" value="STEROL_REDUCT_2"/>
    <property type="match status" value="1"/>
</dbReference>
<proteinExistence type="inferred from homology"/>
<organism evidence="19 20">
    <name type="scientific">Syncephalastrum racemosum</name>
    <name type="common">Filamentous fungus</name>
    <dbReference type="NCBI Taxonomy" id="13706"/>
    <lineage>
        <taxon>Eukaryota</taxon>
        <taxon>Fungi</taxon>
        <taxon>Fungi incertae sedis</taxon>
        <taxon>Mucoromycota</taxon>
        <taxon>Mucoromycotina</taxon>
        <taxon>Mucoromycetes</taxon>
        <taxon>Mucorales</taxon>
        <taxon>Syncephalastraceae</taxon>
        <taxon>Syncephalastrum</taxon>
    </lineage>
</organism>
<evidence type="ECO:0000256" key="8">
    <source>
        <dbReference type="ARBA" id="ARBA00022989"/>
    </source>
</evidence>
<dbReference type="OrthoDB" id="5326588at2759"/>